<sequence length="330" mass="37907">MAVMAPAHQRDINRAGKLDCYYDLSNNWPNFHRGFKPDQNVTINQLQSSIPLLFDSNILIWFKPLVKTRPLTGSGKSTILQIFLENRYFLLFSKIMNAYVIGRDQRLWDALYMKTNESGFPAIGCDSYFKDRGIASIFLLFAISEIIAQDCENKDTQCSTPSEFNQDTNWQSATSVYDFHANDILGKNVSLEKYRGHVLIIVNVASNCGLTDTNYKQLQQLYNKYSDNGLRILAFPSNQFAGQEPGTSEEILNFVKQYNVTFDMFEKIDVNGENAHPLWKWLKTQKNGLITDAIKWNFTKFIVNKEGKPVERFSPSTEPLSMEESLKTYF</sequence>
<protein>
    <recommendedName>
        <fullName evidence="5">Glutathione peroxidase</fullName>
    </recommendedName>
</protein>
<dbReference type="AlphaFoldDB" id="F4WDM8"/>
<evidence type="ECO:0000313" key="6">
    <source>
        <dbReference type="EMBL" id="EGI67689.1"/>
    </source>
</evidence>
<evidence type="ECO:0000256" key="2">
    <source>
        <dbReference type="ARBA" id="ARBA00022559"/>
    </source>
</evidence>
<dbReference type="Pfam" id="PF00255">
    <property type="entry name" value="GSHPx"/>
    <property type="match status" value="1"/>
</dbReference>
<evidence type="ECO:0000256" key="4">
    <source>
        <dbReference type="ARBA" id="ARBA00023002"/>
    </source>
</evidence>
<dbReference type="SUPFAM" id="SSF52833">
    <property type="entry name" value="Thioredoxin-like"/>
    <property type="match status" value="1"/>
</dbReference>
<dbReference type="PANTHER" id="PTHR11592:SF134">
    <property type="entry name" value="PHOSPHOLIPID HYDROPEROXIDE GLUTATHIONE PEROXIDASE"/>
    <property type="match status" value="1"/>
</dbReference>
<dbReference type="OrthoDB" id="10069709at2759"/>
<reference evidence="6" key="1">
    <citation type="submission" date="2011-02" db="EMBL/GenBank/DDBJ databases">
        <title>The genome of the leaf-cutting ant Acromyrmex echinatior suggests key adaptations to social evolution and fungus farming.</title>
        <authorList>
            <person name="Nygaard S."/>
            <person name="Zhang G."/>
        </authorList>
    </citation>
    <scope>NUCLEOTIDE SEQUENCE</scope>
</reference>
<gene>
    <name evidence="6" type="ORF">G5I_03682</name>
</gene>
<dbReference type="EMBL" id="GL888089">
    <property type="protein sequence ID" value="EGI67689.1"/>
    <property type="molecule type" value="Genomic_DNA"/>
</dbReference>
<evidence type="ECO:0000313" key="7">
    <source>
        <dbReference type="Proteomes" id="UP000007755"/>
    </source>
</evidence>
<comment type="similarity">
    <text evidence="1 5">Belongs to the glutathione peroxidase family.</text>
</comment>
<dbReference type="InterPro" id="IPR036249">
    <property type="entry name" value="Thioredoxin-like_sf"/>
</dbReference>
<dbReference type="Proteomes" id="UP000007755">
    <property type="component" value="Unassembled WGS sequence"/>
</dbReference>
<dbReference type="GO" id="GO:0006979">
    <property type="term" value="P:response to oxidative stress"/>
    <property type="evidence" value="ECO:0007669"/>
    <property type="project" value="InterPro"/>
</dbReference>
<dbReference type="InterPro" id="IPR029759">
    <property type="entry name" value="GPX_AS"/>
</dbReference>
<dbReference type="InterPro" id="IPR029760">
    <property type="entry name" value="GPX_CS"/>
</dbReference>
<name>F4WDM8_ACREC</name>
<dbReference type="PROSITE" id="PS00460">
    <property type="entry name" value="GLUTATHIONE_PEROXID_1"/>
    <property type="match status" value="1"/>
</dbReference>
<evidence type="ECO:0000256" key="3">
    <source>
        <dbReference type="ARBA" id="ARBA00022933"/>
    </source>
</evidence>
<proteinExistence type="inferred from homology"/>
<dbReference type="PROSITE" id="PS51355">
    <property type="entry name" value="GLUTATHIONE_PEROXID_3"/>
    <property type="match status" value="1"/>
</dbReference>
<dbReference type="PROSITE" id="PS00763">
    <property type="entry name" value="GLUTATHIONE_PEROXID_2"/>
    <property type="match status" value="1"/>
</dbReference>
<keyword evidence="2 5" id="KW-0575">Peroxidase</keyword>
<dbReference type="FunFam" id="3.40.30.10:FF:000025">
    <property type="entry name" value="Glutathione peroxidase"/>
    <property type="match status" value="1"/>
</dbReference>
<evidence type="ECO:0000256" key="1">
    <source>
        <dbReference type="ARBA" id="ARBA00006926"/>
    </source>
</evidence>
<dbReference type="GO" id="GO:0004601">
    <property type="term" value="F:peroxidase activity"/>
    <property type="evidence" value="ECO:0007669"/>
    <property type="project" value="UniProtKB-KW"/>
</dbReference>
<organism evidence="7">
    <name type="scientific">Acromyrmex echinatior</name>
    <name type="common">Panamanian leafcutter ant</name>
    <name type="synonym">Acromyrmex octospinosus echinatior</name>
    <dbReference type="NCBI Taxonomy" id="103372"/>
    <lineage>
        <taxon>Eukaryota</taxon>
        <taxon>Metazoa</taxon>
        <taxon>Ecdysozoa</taxon>
        <taxon>Arthropoda</taxon>
        <taxon>Hexapoda</taxon>
        <taxon>Insecta</taxon>
        <taxon>Pterygota</taxon>
        <taxon>Neoptera</taxon>
        <taxon>Endopterygota</taxon>
        <taxon>Hymenoptera</taxon>
        <taxon>Apocrita</taxon>
        <taxon>Aculeata</taxon>
        <taxon>Formicoidea</taxon>
        <taxon>Formicidae</taxon>
        <taxon>Myrmicinae</taxon>
        <taxon>Acromyrmex</taxon>
    </lineage>
</organism>
<keyword evidence="3" id="KW-0712">Selenocysteine</keyword>
<dbReference type="InParanoid" id="F4WDM8"/>
<dbReference type="InterPro" id="IPR000889">
    <property type="entry name" value="Glutathione_peroxidase"/>
</dbReference>
<keyword evidence="7" id="KW-1185">Reference proteome</keyword>
<dbReference type="PRINTS" id="PR01011">
    <property type="entry name" value="GLUTPROXDASE"/>
</dbReference>
<dbReference type="FunCoup" id="F4WDM8">
    <property type="interactions" value="1169"/>
</dbReference>
<dbReference type="SMR" id="F4WDM8"/>
<dbReference type="PANTHER" id="PTHR11592">
    <property type="entry name" value="GLUTATHIONE PEROXIDASE"/>
    <property type="match status" value="1"/>
</dbReference>
<evidence type="ECO:0000256" key="5">
    <source>
        <dbReference type="RuleBase" id="RU000499"/>
    </source>
</evidence>
<dbReference type="eggNOG" id="KOG1651">
    <property type="taxonomic scope" value="Eukaryota"/>
</dbReference>
<dbReference type="Gene3D" id="3.40.30.10">
    <property type="entry name" value="Glutaredoxin"/>
    <property type="match status" value="1"/>
</dbReference>
<dbReference type="CDD" id="cd00340">
    <property type="entry name" value="GSH_Peroxidase"/>
    <property type="match status" value="1"/>
</dbReference>
<keyword evidence="4 5" id="KW-0560">Oxidoreductase</keyword>
<accession>F4WDM8</accession>
<dbReference type="STRING" id="103372.F4WDM8"/>